<evidence type="ECO:0000313" key="3">
    <source>
        <dbReference type="EMBL" id="GGZ72277.1"/>
    </source>
</evidence>
<dbReference type="EMBL" id="BMXY01000005">
    <property type="protein sequence ID" value="GGZ72277.1"/>
    <property type="molecule type" value="Genomic_DNA"/>
</dbReference>
<name>A0ABQ3CBG9_9GAMM</name>
<proteinExistence type="predicted"/>
<dbReference type="RefSeq" id="WP_189451161.1">
    <property type="nucleotide sequence ID" value="NZ_BMXY01000005.1"/>
</dbReference>
<accession>A0ABQ3CBG9</accession>
<protein>
    <recommendedName>
        <fullName evidence="2">SseB protein N-terminal domain-containing protein</fullName>
    </recommendedName>
</protein>
<feature type="domain" description="SseB protein N-terminal" evidence="2">
    <location>
        <begin position="7"/>
        <end position="122"/>
    </location>
</feature>
<sequence length="228" mass="24790">MDANLLQELIMRAVEDAALRPQLVAALSDARVAIPLDRGLENGVLPADFKPLTLNADQGFPVLATFTSPDKAAPWIKQQPAFQHVLVTGFGWAVSVARPPFGIAINPGYKYSFALSSAEVAALRAETGAATVLGLGWLSQSPRRSVTFNASANAPRCKARVGNIWPRSLFRNRFSLVRFGCRLHLILAHVVPPTVSWAHGRNARRLRSAVQRPAGERPGSRSRLSLRV</sequence>
<evidence type="ECO:0000313" key="4">
    <source>
        <dbReference type="Proteomes" id="UP000643403"/>
    </source>
</evidence>
<organism evidence="3 4">
    <name type="scientific">Cognatilysobacter xinjiangensis</name>
    <dbReference type="NCBI Taxonomy" id="546892"/>
    <lineage>
        <taxon>Bacteria</taxon>
        <taxon>Pseudomonadati</taxon>
        <taxon>Pseudomonadota</taxon>
        <taxon>Gammaproteobacteria</taxon>
        <taxon>Lysobacterales</taxon>
        <taxon>Lysobacteraceae</taxon>
        <taxon>Cognatilysobacter</taxon>
    </lineage>
</organism>
<dbReference type="Pfam" id="PF07179">
    <property type="entry name" value="SseB"/>
    <property type="match status" value="1"/>
</dbReference>
<keyword evidence="4" id="KW-1185">Reference proteome</keyword>
<evidence type="ECO:0000256" key="1">
    <source>
        <dbReference type="SAM" id="MobiDB-lite"/>
    </source>
</evidence>
<gene>
    <name evidence="3" type="ORF">GCM10008101_28330</name>
</gene>
<dbReference type="InterPro" id="IPR009839">
    <property type="entry name" value="SseB_N"/>
</dbReference>
<dbReference type="Proteomes" id="UP000643403">
    <property type="component" value="Unassembled WGS sequence"/>
</dbReference>
<comment type="caution">
    <text evidence="3">The sequence shown here is derived from an EMBL/GenBank/DDBJ whole genome shotgun (WGS) entry which is preliminary data.</text>
</comment>
<feature type="region of interest" description="Disordered" evidence="1">
    <location>
        <begin position="209"/>
        <end position="228"/>
    </location>
</feature>
<reference evidence="4" key="1">
    <citation type="journal article" date="2019" name="Int. J. Syst. Evol. Microbiol.">
        <title>The Global Catalogue of Microorganisms (GCM) 10K type strain sequencing project: providing services to taxonomists for standard genome sequencing and annotation.</title>
        <authorList>
            <consortium name="The Broad Institute Genomics Platform"/>
            <consortium name="The Broad Institute Genome Sequencing Center for Infectious Disease"/>
            <person name="Wu L."/>
            <person name="Ma J."/>
        </authorList>
    </citation>
    <scope>NUCLEOTIDE SEQUENCE [LARGE SCALE GENOMIC DNA]</scope>
    <source>
        <strain evidence="4">KCTC 22558</strain>
    </source>
</reference>
<evidence type="ECO:0000259" key="2">
    <source>
        <dbReference type="Pfam" id="PF07179"/>
    </source>
</evidence>